<dbReference type="Gene3D" id="3.90.1150.10">
    <property type="entry name" value="Aspartate Aminotransferase, domain 1"/>
    <property type="match status" value="1"/>
</dbReference>
<dbReference type="Proteomes" id="UP000263900">
    <property type="component" value="Chromosome"/>
</dbReference>
<accession>A0A3B7MW24</accession>
<dbReference type="InterPro" id="IPR016454">
    <property type="entry name" value="Cysteine_dSase"/>
</dbReference>
<dbReference type="GO" id="GO:0030170">
    <property type="term" value="F:pyridoxal phosphate binding"/>
    <property type="evidence" value="ECO:0007669"/>
    <property type="project" value="UniProtKB-UniRule"/>
</dbReference>
<evidence type="ECO:0000259" key="9">
    <source>
        <dbReference type="Pfam" id="PF00266"/>
    </source>
</evidence>
<reference evidence="10 11" key="1">
    <citation type="submission" date="2018-09" db="EMBL/GenBank/DDBJ databases">
        <title>Genome sequencing of strain 6GH32-13.</title>
        <authorList>
            <person name="Weon H.-Y."/>
            <person name="Heo J."/>
            <person name="Kwon S.-W."/>
        </authorList>
    </citation>
    <scope>NUCLEOTIDE SEQUENCE [LARGE SCALE GENOMIC DNA]</scope>
    <source>
        <strain evidence="10 11">5GH32-13</strain>
    </source>
</reference>
<proteinExistence type="inferred from homology"/>
<evidence type="ECO:0000256" key="4">
    <source>
        <dbReference type="ARBA" id="ARBA00022679"/>
    </source>
</evidence>
<evidence type="ECO:0000256" key="6">
    <source>
        <dbReference type="ARBA" id="ARBA00050776"/>
    </source>
</evidence>
<evidence type="ECO:0000313" key="11">
    <source>
        <dbReference type="Proteomes" id="UP000263900"/>
    </source>
</evidence>
<dbReference type="PROSITE" id="PS00595">
    <property type="entry name" value="AA_TRANSFER_CLASS_5"/>
    <property type="match status" value="1"/>
</dbReference>
<evidence type="ECO:0000256" key="2">
    <source>
        <dbReference type="ARBA" id="ARBA00002824"/>
    </source>
</evidence>
<name>A0A3B7MW24_9BACT</name>
<dbReference type="Pfam" id="PF00266">
    <property type="entry name" value="Aminotran_5"/>
    <property type="match status" value="1"/>
</dbReference>
<evidence type="ECO:0000256" key="1">
    <source>
        <dbReference type="ARBA" id="ARBA00001933"/>
    </source>
</evidence>
<dbReference type="Gene3D" id="3.40.640.10">
    <property type="entry name" value="Type I PLP-dependent aspartate aminotransferase-like (Major domain)"/>
    <property type="match status" value="1"/>
</dbReference>
<keyword evidence="11" id="KW-1185">Reference proteome</keyword>
<keyword evidence="5 8" id="KW-0663">Pyridoxal phosphate</keyword>
<dbReference type="CDD" id="cd06453">
    <property type="entry name" value="SufS_like"/>
    <property type="match status" value="1"/>
</dbReference>
<dbReference type="GO" id="GO:0006534">
    <property type="term" value="P:cysteine metabolic process"/>
    <property type="evidence" value="ECO:0007669"/>
    <property type="project" value="UniProtKB-UniRule"/>
</dbReference>
<evidence type="ECO:0000256" key="7">
    <source>
        <dbReference type="RuleBase" id="RU004504"/>
    </source>
</evidence>
<dbReference type="InterPro" id="IPR010970">
    <property type="entry name" value="Cys_dSase_SufS"/>
</dbReference>
<comment type="similarity">
    <text evidence="3 8">Belongs to the class-V pyridoxal-phosphate-dependent aminotransferase family. Csd subfamily.</text>
</comment>
<dbReference type="PIRSF" id="PIRSF005572">
    <property type="entry name" value="NifS"/>
    <property type="match status" value="1"/>
</dbReference>
<dbReference type="InterPro" id="IPR000192">
    <property type="entry name" value="Aminotrans_V_dom"/>
</dbReference>
<dbReference type="InterPro" id="IPR015421">
    <property type="entry name" value="PyrdxlP-dep_Trfase_major"/>
</dbReference>
<organism evidence="10 11">
    <name type="scientific">Paraflavitalea soli</name>
    <dbReference type="NCBI Taxonomy" id="2315862"/>
    <lineage>
        <taxon>Bacteria</taxon>
        <taxon>Pseudomonadati</taxon>
        <taxon>Bacteroidota</taxon>
        <taxon>Chitinophagia</taxon>
        <taxon>Chitinophagales</taxon>
        <taxon>Chitinophagaceae</taxon>
        <taxon>Paraflavitalea</taxon>
    </lineage>
</organism>
<feature type="domain" description="Aminotransferase class V" evidence="9">
    <location>
        <begin position="29"/>
        <end position="398"/>
    </location>
</feature>
<dbReference type="InterPro" id="IPR015424">
    <property type="entry name" value="PyrdxlP-dep_Trfase"/>
</dbReference>
<dbReference type="InterPro" id="IPR020578">
    <property type="entry name" value="Aminotrans_V_PyrdxlP_BS"/>
</dbReference>
<evidence type="ECO:0000256" key="3">
    <source>
        <dbReference type="ARBA" id="ARBA00010447"/>
    </source>
</evidence>
<dbReference type="SUPFAM" id="SSF53383">
    <property type="entry name" value="PLP-dependent transferases"/>
    <property type="match status" value="1"/>
</dbReference>
<dbReference type="NCBIfam" id="TIGR01979">
    <property type="entry name" value="sufS"/>
    <property type="match status" value="1"/>
</dbReference>
<dbReference type="EMBL" id="CP032157">
    <property type="protein sequence ID" value="AXY78772.1"/>
    <property type="molecule type" value="Genomic_DNA"/>
</dbReference>
<protein>
    <recommendedName>
        <fullName evidence="8">Cysteine desulfurase</fullName>
        <ecNumber evidence="8">2.8.1.7</ecNumber>
    </recommendedName>
</protein>
<comment type="cofactor">
    <cofactor evidence="1 7">
        <name>pyridoxal 5'-phosphate</name>
        <dbReference type="ChEBI" id="CHEBI:597326"/>
    </cofactor>
</comment>
<dbReference type="InterPro" id="IPR015422">
    <property type="entry name" value="PyrdxlP-dep_Trfase_small"/>
</dbReference>
<dbReference type="GO" id="GO:0031071">
    <property type="term" value="F:cysteine desulfurase activity"/>
    <property type="evidence" value="ECO:0007669"/>
    <property type="project" value="UniProtKB-UniRule"/>
</dbReference>
<sequence length="410" mass="45555">MVAPSTLDIQQIRKDFPILQTTVYGKPLIYFDNGATAQKPWAVLKAIEDYYTHLNSNVHRGVHHLSQKATDAYEASRRKIAAFLNARHDHEVIFTKGTTDAINLVAYSFGKQFVKEGDTIIISAMEHHSNIVPWQIMCEDRKAKLKVIPINEKGELKMDEFSALLDKTVKLIAVAYVSNTMGTINPVKDIIEQAHQHNIPVLLDAAQAVQHIPVDVQDLDVDFLVFSGHKIYGPTGIGILYGKEEWLNQMPPYQGGGSMIKQVTLEKTTYHDLPFRFEAGTPNIEACICLGTAIDYITNIGLPAIQQYEHELLEYATQKLSVIDKLRIIGTSAQKSGVLSFIVEGVHPYDVGVLLDKLGIAVRTGHHCTQPLMECFGIPGTVRVSFAFYNTKEEIDQLAAGVTRAVAMLT</sequence>
<dbReference type="EC" id="2.8.1.7" evidence="8"/>
<keyword evidence="4 8" id="KW-0808">Transferase</keyword>
<dbReference type="OrthoDB" id="9804366at2"/>
<comment type="function">
    <text evidence="2 8">Catalyzes the removal of elemental sulfur and selenium atoms from L-cysteine, L-cystine, L-selenocysteine, and L-selenocystine to produce L-alanine.</text>
</comment>
<dbReference type="AlphaFoldDB" id="A0A3B7MW24"/>
<evidence type="ECO:0000256" key="8">
    <source>
        <dbReference type="RuleBase" id="RU004506"/>
    </source>
</evidence>
<comment type="catalytic activity">
    <reaction evidence="6 8">
        <text>(sulfur carrier)-H + L-cysteine = (sulfur carrier)-SH + L-alanine</text>
        <dbReference type="Rhea" id="RHEA:43892"/>
        <dbReference type="Rhea" id="RHEA-COMP:14737"/>
        <dbReference type="Rhea" id="RHEA-COMP:14739"/>
        <dbReference type="ChEBI" id="CHEBI:29917"/>
        <dbReference type="ChEBI" id="CHEBI:35235"/>
        <dbReference type="ChEBI" id="CHEBI:57972"/>
        <dbReference type="ChEBI" id="CHEBI:64428"/>
        <dbReference type="EC" id="2.8.1.7"/>
    </reaction>
</comment>
<evidence type="ECO:0000256" key="5">
    <source>
        <dbReference type="ARBA" id="ARBA00022898"/>
    </source>
</evidence>
<evidence type="ECO:0000313" key="10">
    <source>
        <dbReference type="EMBL" id="AXY78772.1"/>
    </source>
</evidence>
<dbReference type="PANTHER" id="PTHR43586:SF8">
    <property type="entry name" value="CYSTEINE DESULFURASE 1, CHLOROPLASTIC"/>
    <property type="match status" value="1"/>
</dbReference>
<dbReference type="KEGG" id="pseg:D3H65_24715"/>
<gene>
    <name evidence="10" type="ORF">D3H65_24715</name>
</gene>
<dbReference type="PANTHER" id="PTHR43586">
    <property type="entry name" value="CYSTEINE DESULFURASE"/>
    <property type="match status" value="1"/>
</dbReference>